<accession>A0A756RTF5</accession>
<dbReference type="EMBL" id="DAAXBG010000015">
    <property type="protein sequence ID" value="HAG0258509.1"/>
    <property type="molecule type" value="Genomic_DNA"/>
</dbReference>
<sequence>MSKIDYQELREAAEKAMHDDWGFDTDLFYELVEPSIVLALLDECETLATENAKLKTAHPQLFGKAEGATK</sequence>
<reference evidence="1" key="2">
    <citation type="submission" date="2020-02" db="EMBL/GenBank/DDBJ databases">
        <authorList>
            <consortium name="NCBI Pathogen Detection Project"/>
        </authorList>
    </citation>
    <scope>NUCLEOTIDE SEQUENCE</scope>
    <source>
        <strain evidence="2">MA.JM_02/56</strain>
        <strain evidence="1">MA.MC_05-0529</strain>
    </source>
</reference>
<comment type="caution">
    <text evidence="1">The sequence shown here is derived from an EMBL/GenBank/DDBJ whole genome shotgun (WGS) entry which is preliminary data.</text>
</comment>
<organism evidence="1">
    <name type="scientific">Salmonella enterica</name>
    <name type="common">Salmonella choleraesuis</name>
    <dbReference type="NCBI Taxonomy" id="28901"/>
    <lineage>
        <taxon>Bacteria</taxon>
        <taxon>Pseudomonadati</taxon>
        <taxon>Pseudomonadota</taxon>
        <taxon>Gammaproteobacteria</taxon>
        <taxon>Enterobacterales</taxon>
        <taxon>Enterobacteriaceae</taxon>
        <taxon>Salmonella</taxon>
    </lineage>
</organism>
<gene>
    <name evidence="2" type="ORF">G8639_001582</name>
    <name evidence="1" type="ORF">G8S38_003796</name>
</gene>
<evidence type="ECO:0000313" key="1">
    <source>
        <dbReference type="EMBL" id="HAG0258509.1"/>
    </source>
</evidence>
<reference evidence="1" key="1">
    <citation type="journal article" date="2018" name="Genome Biol.">
        <title>SKESA: strategic k-mer extension for scrupulous assemblies.</title>
        <authorList>
            <person name="Souvorov A."/>
            <person name="Agarwala R."/>
            <person name="Lipman D.J."/>
        </authorList>
    </citation>
    <scope>NUCLEOTIDE SEQUENCE</scope>
    <source>
        <strain evidence="2">MA.JM_02/56</strain>
        <strain evidence="1">MA.MC_05-0529</strain>
    </source>
</reference>
<name>A0A756RTF5_SALER</name>
<dbReference type="EMBL" id="DAAYOF010000002">
    <property type="protein sequence ID" value="HAG5044541.1"/>
    <property type="molecule type" value="Genomic_DNA"/>
</dbReference>
<dbReference type="Pfam" id="PF13935">
    <property type="entry name" value="Ead_Ea22"/>
    <property type="match status" value="1"/>
</dbReference>
<proteinExistence type="predicted"/>
<dbReference type="AlphaFoldDB" id="A0A756RTF5"/>
<evidence type="ECO:0000313" key="2">
    <source>
        <dbReference type="EMBL" id="HAG5044541.1"/>
    </source>
</evidence>
<dbReference type="InterPro" id="IPR025153">
    <property type="entry name" value="Ead_Ea22"/>
</dbReference>
<protein>
    <submittedName>
        <fullName evidence="1">Ead/Ea22-like family protein</fullName>
    </submittedName>
</protein>